<organism evidence="2 3">
    <name type="scientific">Bifidobacterium ruminantium</name>
    <dbReference type="NCBI Taxonomy" id="78346"/>
    <lineage>
        <taxon>Bacteria</taxon>
        <taxon>Bacillati</taxon>
        <taxon>Actinomycetota</taxon>
        <taxon>Actinomycetes</taxon>
        <taxon>Bifidobacteriales</taxon>
        <taxon>Bifidobacteriaceae</taxon>
        <taxon>Bifidobacterium</taxon>
    </lineage>
</organism>
<sequence>MAYATHQHVNRRTQPIGKAIAIAAAVSLVSGFGAGMGVTALLKASPGSQQSIAATLNGPGGANTMNYDYTGTYSGALAADGKEVTSDGETTTATQTDQNVALAQNGGTLTITNGKLVKSGDSSNSDNCNFYGTNSVLLAVGKQSKAVISGSSINAESAGSNGIFATDSATVLANDVDIATSAANSRGLDATYGGSIIANGMTISTKGDHSASLATDRGGGTVSVTGSTLSTAGIGSPLLYSTGDIEVSGVTGTASGSQIAGMEGLNTILINKSTLESTNTGTTGSDPVANGVIIYQSTSGDADTSTGEHATFQAKDSTLKSAIESGSMFYFTNATADVVLQNTRLDFDSSAADLIFAAGNDSNNWGSAGSNGATVNFTGRSQDLSGKVSADTISTVTLNLLEGSSWTGSAEITENSAAISGSSSASKAPISVNVDGTSTWVVTADTTISALNVASGGKVVDSSGRTVTIKAGGKTVVSGDSDLTVTVTGSYGTSVSAGSDTKLSSDVTDRAAFDKQFGADTAWSF</sequence>
<dbReference type="Proteomes" id="UP000029078">
    <property type="component" value="Unassembled WGS sequence"/>
</dbReference>
<dbReference type="EMBL" id="JGZL01000012">
    <property type="protein sequence ID" value="KFI87364.1"/>
    <property type="molecule type" value="Genomic_DNA"/>
</dbReference>
<gene>
    <name evidence="2" type="ORF">BRUM_0498</name>
</gene>
<dbReference type="AlphaFoldDB" id="A0A087CVR4"/>
<evidence type="ECO:0000313" key="2">
    <source>
        <dbReference type="EMBL" id="KFI87364.1"/>
    </source>
</evidence>
<evidence type="ECO:0000313" key="3">
    <source>
        <dbReference type="Proteomes" id="UP000029078"/>
    </source>
</evidence>
<reference evidence="2 3" key="1">
    <citation type="submission" date="2014-03" db="EMBL/GenBank/DDBJ databases">
        <title>Genomics of Bifidobacteria.</title>
        <authorList>
            <person name="Ventura M."/>
            <person name="Milani C."/>
            <person name="Lugli G.A."/>
        </authorList>
    </citation>
    <scope>NUCLEOTIDE SEQUENCE [LARGE SCALE GENOMIC DNA]</scope>
    <source>
        <strain evidence="2 3">LMG 21811</strain>
    </source>
</reference>
<feature type="transmembrane region" description="Helical" evidence="1">
    <location>
        <begin position="20"/>
        <end position="42"/>
    </location>
</feature>
<accession>A0A087CVR4</accession>
<dbReference type="InterPro" id="IPR012332">
    <property type="entry name" value="Autotransporter_pectin_lyase_C"/>
</dbReference>
<keyword evidence="1" id="KW-0472">Membrane</keyword>
<dbReference type="eggNOG" id="COG5434">
    <property type="taxonomic scope" value="Bacteria"/>
</dbReference>
<keyword evidence="1" id="KW-1133">Transmembrane helix</keyword>
<name>A0A087CVR4_BIFRU</name>
<protein>
    <recommendedName>
        <fullName evidence="4">Adhesin</fullName>
    </recommendedName>
</protein>
<evidence type="ECO:0008006" key="4">
    <source>
        <dbReference type="Google" id="ProtNLM"/>
    </source>
</evidence>
<keyword evidence="3" id="KW-1185">Reference proteome</keyword>
<keyword evidence="1" id="KW-0812">Transmembrane</keyword>
<evidence type="ECO:0000256" key="1">
    <source>
        <dbReference type="SAM" id="Phobius"/>
    </source>
</evidence>
<proteinExistence type="predicted"/>
<dbReference type="STRING" id="78346.BRUM_0498"/>
<dbReference type="RefSeq" id="WP_026646615.1">
    <property type="nucleotide sequence ID" value="NZ_JGZL01000012.1"/>
</dbReference>
<comment type="caution">
    <text evidence="2">The sequence shown here is derived from an EMBL/GenBank/DDBJ whole genome shotgun (WGS) entry which is preliminary data.</text>
</comment>
<dbReference type="Gene3D" id="2.160.20.20">
    <property type="match status" value="1"/>
</dbReference>